<feature type="active site" description="Pros-phosphohistidine intermediate" evidence="2">
    <location>
        <position position="570"/>
    </location>
</feature>
<dbReference type="PROSITE" id="PS51352">
    <property type="entry name" value="THIOREDOXIN_2"/>
    <property type="match status" value="1"/>
</dbReference>
<dbReference type="PROSITE" id="PS00469">
    <property type="entry name" value="NDPK"/>
    <property type="match status" value="1"/>
</dbReference>
<evidence type="ECO:0000256" key="2">
    <source>
        <dbReference type="PROSITE-ProRule" id="PRU00706"/>
    </source>
</evidence>
<evidence type="ECO:0000259" key="7">
    <source>
        <dbReference type="PROSITE" id="PS51352"/>
    </source>
</evidence>
<feature type="region of interest" description="Disordered" evidence="5">
    <location>
        <begin position="596"/>
        <end position="665"/>
    </location>
</feature>
<dbReference type="CDD" id="cd00057">
    <property type="entry name" value="FA58C"/>
    <property type="match status" value="2"/>
</dbReference>
<evidence type="ECO:0000256" key="4">
    <source>
        <dbReference type="SAM" id="Coils"/>
    </source>
</evidence>
<feature type="active site" description="Pros-phosphohistidine intermediate" evidence="2">
    <location>
        <position position="436"/>
    </location>
</feature>
<dbReference type="SMART" id="SM00231">
    <property type="entry name" value="FA58C"/>
    <property type="match status" value="2"/>
</dbReference>
<dbReference type="GO" id="GO:0006183">
    <property type="term" value="P:GTP biosynthetic process"/>
    <property type="evidence" value="ECO:0007669"/>
    <property type="project" value="InterPro"/>
</dbReference>
<dbReference type="InterPro" id="IPR036249">
    <property type="entry name" value="Thioredoxin-like_sf"/>
</dbReference>
<dbReference type="FunFam" id="2.60.120.260:FF:000016">
    <property type="entry name" value="Contactin-associated protein-like 4 isoform 1"/>
    <property type="match status" value="1"/>
</dbReference>
<feature type="compositionally biased region" description="Low complexity" evidence="5">
    <location>
        <begin position="1102"/>
        <end position="1116"/>
    </location>
</feature>
<feature type="compositionally biased region" description="Basic and acidic residues" evidence="5">
    <location>
        <begin position="600"/>
        <end position="619"/>
    </location>
</feature>
<dbReference type="InterPro" id="IPR023005">
    <property type="entry name" value="Nucleoside_diP_kinase_AS"/>
</dbReference>
<feature type="binding site" evidence="2">
    <location>
        <position position="567"/>
    </location>
    <ligand>
        <name>ATP</name>
        <dbReference type="ChEBI" id="CHEBI:30616"/>
    </ligand>
</feature>
<dbReference type="PROSITE" id="PS51374">
    <property type="entry name" value="NDPK_LIKE"/>
    <property type="match status" value="3"/>
</dbReference>
<feature type="compositionally biased region" description="Basic and acidic residues" evidence="5">
    <location>
        <begin position="1074"/>
        <end position="1099"/>
    </location>
</feature>
<dbReference type="InterPro" id="IPR001564">
    <property type="entry name" value="Nucleoside_diP_kinase"/>
</dbReference>
<dbReference type="InterPro" id="IPR034907">
    <property type="entry name" value="NDK-like_dom"/>
</dbReference>
<dbReference type="CDD" id="cd02948">
    <property type="entry name" value="TRX_NDPK"/>
    <property type="match status" value="1"/>
</dbReference>
<dbReference type="InterPro" id="IPR036850">
    <property type="entry name" value="NDK-like_dom_sf"/>
</dbReference>
<feature type="binding site" evidence="2">
    <location>
        <position position="543"/>
    </location>
    <ligand>
        <name>ATP</name>
        <dbReference type="ChEBI" id="CHEBI:30616"/>
    </ligand>
</feature>
<dbReference type="Pfam" id="PF00334">
    <property type="entry name" value="NDK"/>
    <property type="match status" value="3"/>
</dbReference>
<keyword evidence="9" id="KW-1185">Reference proteome</keyword>
<dbReference type="FunFam" id="2.60.120.260:FF:000002">
    <property type="entry name" value="Coagulation factor VIII"/>
    <property type="match status" value="1"/>
</dbReference>
<dbReference type="SUPFAM" id="SSF52833">
    <property type="entry name" value="Thioredoxin-like"/>
    <property type="match status" value="1"/>
</dbReference>
<dbReference type="PROSITE" id="PS01285">
    <property type="entry name" value="FA58C_1"/>
    <property type="match status" value="2"/>
</dbReference>
<dbReference type="Gene3D" id="3.40.30.10">
    <property type="entry name" value="Glutaredoxin"/>
    <property type="match status" value="1"/>
</dbReference>
<dbReference type="Gene3D" id="2.60.120.260">
    <property type="entry name" value="Galactose-binding domain-like"/>
    <property type="match status" value="2"/>
</dbReference>
<comment type="similarity">
    <text evidence="2 3">Belongs to the NDK family.</text>
</comment>
<dbReference type="InterPro" id="IPR008979">
    <property type="entry name" value="Galactose-bd-like_sf"/>
</dbReference>
<feature type="domain" description="F5/8 type C" evidence="6">
    <location>
        <begin position="628"/>
        <end position="781"/>
    </location>
</feature>
<dbReference type="Pfam" id="PF00085">
    <property type="entry name" value="Thioredoxin"/>
    <property type="match status" value="1"/>
</dbReference>
<feature type="region of interest" description="Disordered" evidence="5">
    <location>
        <begin position="946"/>
        <end position="1139"/>
    </location>
</feature>
<dbReference type="PANTHER" id="PTHR46135">
    <property type="entry name" value="NME/NM23 FAMILY MEMBER 8"/>
    <property type="match status" value="1"/>
</dbReference>
<dbReference type="SUPFAM" id="SSF54919">
    <property type="entry name" value="Nucleoside diphosphate kinase, NDK"/>
    <property type="match status" value="3"/>
</dbReference>
<evidence type="ECO:0000259" key="6">
    <source>
        <dbReference type="PROSITE" id="PS50022"/>
    </source>
</evidence>
<gene>
    <name evidence="8" type="ORF">PMEA_00014488</name>
</gene>
<organism evidence="8 9">
    <name type="scientific">Pocillopora meandrina</name>
    <dbReference type="NCBI Taxonomy" id="46732"/>
    <lineage>
        <taxon>Eukaryota</taxon>
        <taxon>Metazoa</taxon>
        <taxon>Cnidaria</taxon>
        <taxon>Anthozoa</taxon>
        <taxon>Hexacorallia</taxon>
        <taxon>Scleractinia</taxon>
        <taxon>Astrocoeniina</taxon>
        <taxon>Pocilloporidae</taxon>
        <taxon>Pocillopora</taxon>
    </lineage>
</organism>
<evidence type="ECO:0000256" key="1">
    <source>
        <dbReference type="ARBA" id="ARBA00023157"/>
    </source>
</evidence>
<protein>
    <submittedName>
        <fullName evidence="8">Uncharacterized protein</fullName>
    </submittedName>
</protein>
<dbReference type="GO" id="GO:0004550">
    <property type="term" value="F:nucleoside diphosphate kinase activity"/>
    <property type="evidence" value="ECO:0007669"/>
    <property type="project" value="InterPro"/>
</dbReference>
<evidence type="ECO:0000256" key="5">
    <source>
        <dbReference type="SAM" id="MobiDB-lite"/>
    </source>
</evidence>
<accession>A0AAU9X1F4</accession>
<evidence type="ECO:0000313" key="9">
    <source>
        <dbReference type="Proteomes" id="UP001159428"/>
    </source>
</evidence>
<dbReference type="PRINTS" id="PR01243">
    <property type="entry name" value="NUCDPKINASE"/>
</dbReference>
<name>A0AAU9X1F4_9CNID</name>
<feature type="binding site" evidence="2">
    <location>
        <position position="537"/>
    </location>
    <ligand>
        <name>ATP</name>
        <dbReference type="ChEBI" id="CHEBI:30616"/>
    </ligand>
</feature>
<sequence>MAKSKGKVELQVEIKTQEQWDELLSKEGLIVVDSYSAWCGPCKAIVSSFKRLKNELGDDLLVFATAETDSINSLEAYRMKSQPTFLFYAGGLLVNVVRGCNCPLLIKTIRGELEQEHKVIDGKSERVPFVDQEAFKETVFEEKKDEEKEIEDEEEEIVEIPKQVTFAIIKPDAVKAGLVDEIIQKVEESGMEVLKKEEKTLSKDEAAEFYKQHEGSEHFDQLVEFMTSGPCMTLLLSKGGDSDIGDGTIEYFRDLIGPKDVNIAKEEAPTSLRALYGTDTVMNAVHGCDSAESAARELAFFYPDFVAPTVTQKRKKKRLQRTLALIRPDALRTRRDSIIRKIEESGFTIAMSKEMALSRDQAEAFYADHKDSEFFESLVDNMTSGPMMALCLAREDAVEGWREMLGPKEISVAAENAPDSLRHQFHVEDSPVNPLHGSDSLVAAEKEIQQLFPVQSTVAVIKPELEPDKREEIIQHIKEAGFKIQIQKEVTLTKDLASQFYHEHEGKEFFDGLTDHMASGPTLFMVLTREDAVSGWRALMGPTDPQQALEVNPKSLRAQFGVDAMKNAVHGSSSVEKAKAVIEGFFPEVEILPDGTVAVPKEESEGEKDSSAPKEEQAKQDLQLSDETFSKPLGMENGSIPPEAITASSELDDKHNASRARLNTKPEDELMGAWVPSQSDENQWLQVNLGKVTRLVKIATQGEAGESASRHVKQFGLSYSLQGEEFIPYVEDATEKVFEGNLDQDSIVYNSLTNPTVTQFVRLNPKTWNENIALRVEFYGCDAGSYSEPLGLENGHISSEAITASSELDDKHSASRARLNSKPEGELMGSWVPLQSDENQWLQVDLGKILEVTKVSIQGGGDGVSMYVTSFILLYSEDGETFQDYQENNAEKVFEGNNDGDTVVSHWLVQPVKARYFRLQPKTWNEQIALRVELYGNTAPGEIQETLVSEKTDGNVEDTPKDEKLIEQPPSEVQQPPPEEGEDDGSKGVLNEDSNESSTQVKEDLQQEATVDNPEGESKPEIVDEETVAKKEEDEPSQKGEVEVPEGQAEKQEEGNGGGEGGAEGLPEDGQVSEDVKESTDGEKKSEEAVKSEEAKGDEDSNSAAEEATAADEGTAPVDESVAEEVKNEEGKPNNEATS</sequence>
<feature type="compositionally biased region" description="Basic and acidic residues" evidence="5">
    <location>
        <begin position="1124"/>
        <end position="1133"/>
    </location>
</feature>
<feature type="domain" description="F5/8 type C" evidence="6">
    <location>
        <begin position="785"/>
        <end position="937"/>
    </location>
</feature>
<feature type="coiled-coil region" evidence="4">
    <location>
        <begin position="136"/>
        <end position="163"/>
    </location>
</feature>
<dbReference type="SUPFAM" id="SSF49785">
    <property type="entry name" value="Galactose-binding domain-like"/>
    <property type="match status" value="2"/>
</dbReference>
<feature type="binding site" evidence="2">
    <location>
        <position position="509"/>
    </location>
    <ligand>
        <name>ATP</name>
        <dbReference type="ChEBI" id="CHEBI:30616"/>
    </ligand>
</feature>
<dbReference type="Proteomes" id="UP001159428">
    <property type="component" value="Unassembled WGS sequence"/>
</dbReference>
<comment type="caution">
    <text evidence="8">The sequence shown here is derived from an EMBL/GenBank/DDBJ whole genome shotgun (WGS) entry which is preliminary data.</text>
</comment>
<evidence type="ECO:0000313" key="8">
    <source>
        <dbReference type="EMBL" id="CAH3132109.1"/>
    </source>
</evidence>
<dbReference type="EMBL" id="CALNXJ010000026">
    <property type="protein sequence ID" value="CAH3132109.1"/>
    <property type="molecule type" value="Genomic_DNA"/>
</dbReference>
<feature type="compositionally biased region" description="Gly residues" evidence="5">
    <location>
        <begin position="1055"/>
        <end position="1064"/>
    </location>
</feature>
<dbReference type="InterPro" id="IPR013766">
    <property type="entry name" value="Thioredoxin_domain"/>
</dbReference>
<dbReference type="AlphaFoldDB" id="A0AAU9X1F4"/>
<feature type="binding site" evidence="2">
    <location>
        <position position="557"/>
    </location>
    <ligand>
        <name>ATP</name>
        <dbReference type="ChEBI" id="CHEBI:30616"/>
    </ligand>
</feature>
<dbReference type="Pfam" id="PF00754">
    <property type="entry name" value="F5_F8_type_C"/>
    <property type="match status" value="2"/>
</dbReference>
<dbReference type="CDD" id="cd04416">
    <property type="entry name" value="NDPk_TX"/>
    <property type="match status" value="3"/>
</dbReference>
<proteinExistence type="inferred from homology"/>
<reference evidence="8 9" key="1">
    <citation type="submission" date="2022-05" db="EMBL/GenBank/DDBJ databases">
        <authorList>
            <consortium name="Genoscope - CEA"/>
            <person name="William W."/>
        </authorList>
    </citation>
    <scope>NUCLEOTIDE SEQUENCE [LARGE SCALE GENOMIC DNA]</scope>
</reference>
<dbReference type="Gene3D" id="3.30.70.141">
    <property type="entry name" value="Nucleoside diphosphate kinase-like domain"/>
    <property type="match status" value="3"/>
</dbReference>
<feature type="compositionally biased region" description="Basic and acidic residues" evidence="5">
    <location>
        <begin position="948"/>
        <end position="966"/>
    </location>
</feature>
<dbReference type="PANTHER" id="PTHR46135:SF3">
    <property type="entry name" value="NME_NM23 FAMILY MEMBER 8"/>
    <property type="match status" value="1"/>
</dbReference>
<keyword evidence="1" id="KW-1015">Disulfide bond</keyword>
<dbReference type="SMART" id="SM00562">
    <property type="entry name" value="NDK"/>
    <property type="match status" value="3"/>
</dbReference>
<keyword evidence="4" id="KW-0175">Coiled coil</keyword>
<dbReference type="InterPro" id="IPR000421">
    <property type="entry name" value="FA58C"/>
</dbReference>
<dbReference type="PROSITE" id="PS50022">
    <property type="entry name" value="FA58C_3"/>
    <property type="match status" value="2"/>
</dbReference>
<dbReference type="GO" id="GO:0006228">
    <property type="term" value="P:UTP biosynthetic process"/>
    <property type="evidence" value="ECO:0007669"/>
    <property type="project" value="InterPro"/>
</dbReference>
<evidence type="ECO:0000256" key="3">
    <source>
        <dbReference type="RuleBase" id="RU004011"/>
    </source>
</evidence>
<comment type="caution">
    <text evidence="2">Lacks conserved residue(s) required for the propagation of feature annotation.</text>
</comment>
<feature type="binding site" evidence="2">
    <location>
        <position position="462"/>
    </location>
    <ligand>
        <name>ATP</name>
        <dbReference type="ChEBI" id="CHEBI:30616"/>
    </ligand>
</feature>
<dbReference type="InterPro" id="IPR051766">
    <property type="entry name" value="TXND_domain-containing"/>
</dbReference>
<feature type="compositionally biased region" description="Basic and acidic residues" evidence="5">
    <location>
        <begin position="1016"/>
        <end position="1054"/>
    </location>
</feature>
<feature type="active site" description="Pros-phosphohistidine intermediate" evidence="2">
    <location>
        <position position="286"/>
    </location>
</feature>
<dbReference type="GO" id="GO:0006241">
    <property type="term" value="P:CTP biosynthetic process"/>
    <property type="evidence" value="ECO:0007669"/>
    <property type="project" value="InterPro"/>
</dbReference>
<feature type="domain" description="Thioredoxin" evidence="7">
    <location>
        <begin position="1"/>
        <end position="144"/>
    </location>
</feature>